<gene>
    <name evidence="3" type="ORF">PV07_05938</name>
</gene>
<feature type="transmembrane region" description="Helical" evidence="2">
    <location>
        <begin position="53"/>
        <end position="72"/>
    </location>
</feature>
<feature type="compositionally biased region" description="Low complexity" evidence="1">
    <location>
        <begin position="36"/>
        <end position="47"/>
    </location>
</feature>
<keyword evidence="2" id="KW-0812">Transmembrane</keyword>
<sequence>MMLGRTPTAALRSGRALRVRRPVHVPPKPRNIRFQSTAPTKTATDASSSSSQALLGGLAGGTFAFVLGYMWYQFSGAKTALNTIHSTKAYVDDAFKKTTQNAPEPNQAIQWLRETVQSYTRMIPGASKYVDSAFEDVDKVREKHGDEVDEIVNDTYTKLKDVTKKGFSMEAVVQVWGILEDCFKRIGSLAASAGQDILDNHPQLKSQFGGRFEQLQQMGEQYGPEAKKAVDETWQQARDILAGGVSFSTVQKLQDLLQEKAQQLKKYGDQAWQKGMEQAKPLLDKQPQIKKLIEENKSKLLRGDLGQLWQKVQEAAQSGNTDDLQKFVKDQVDKASENAGGGIEQLLNMMPGGSEIGTKLQQLQELSQKHGQEAEKLVKSAIEDVKKVLSKKVEEGQQLKEKVKSEA</sequence>
<accession>A0A0D1ZQ88</accession>
<dbReference type="OrthoDB" id="3883941at2759"/>
<keyword evidence="4" id="KW-1185">Reference proteome</keyword>
<evidence type="ECO:0000256" key="1">
    <source>
        <dbReference type="SAM" id="MobiDB-lite"/>
    </source>
</evidence>
<feature type="region of interest" description="Disordered" evidence="1">
    <location>
        <begin position="21"/>
        <end position="47"/>
    </location>
</feature>
<dbReference type="GeneID" id="27345132"/>
<dbReference type="HOGENOM" id="CLU_033245_0_0_1"/>
<evidence type="ECO:0000313" key="4">
    <source>
        <dbReference type="Proteomes" id="UP000054466"/>
    </source>
</evidence>
<dbReference type="AlphaFoldDB" id="A0A0D1ZQ88"/>
<dbReference type="SUPFAM" id="SSF58113">
    <property type="entry name" value="Apolipoprotein A-I"/>
    <property type="match status" value="1"/>
</dbReference>
<evidence type="ECO:0000256" key="2">
    <source>
        <dbReference type="SAM" id="Phobius"/>
    </source>
</evidence>
<dbReference type="STRING" id="569365.A0A0D1ZQ88"/>
<dbReference type="EMBL" id="KN847042">
    <property type="protein sequence ID" value="KIW30176.1"/>
    <property type="molecule type" value="Genomic_DNA"/>
</dbReference>
<dbReference type="VEuPathDB" id="FungiDB:PV07_05938"/>
<proteinExistence type="predicted"/>
<keyword evidence="2" id="KW-0472">Membrane</keyword>
<dbReference type="Proteomes" id="UP000054466">
    <property type="component" value="Unassembled WGS sequence"/>
</dbReference>
<protein>
    <submittedName>
        <fullName evidence="3">Uncharacterized protein</fullName>
    </submittedName>
</protein>
<organism evidence="3 4">
    <name type="scientific">Cladophialophora immunda</name>
    <dbReference type="NCBI Taxonomy" id="569365"/>
    <lineage>
        <taxon>Eukaryota</taxon>
        <taxon>Fungi</taxon>
        <taxon>Dikarya</taxon>
        <taxon>Ascomycota</taxon>
        <taxon>Pezizomycotina</taxon>
        <taxon>Eurotiomycetes</taxon>
        <taxon>Chaetothyriomycetidae</taxon>
        <taxon>Chaetothyriales</taxon>
        <taxon>Herpotrichiellaceae</taxon>
        <taxon>Cladophialophora</taxon>
    </lineage>
</organism>
<keyword evidence="2" id="KW-1133">Transmembrane helix</keyword>
<dbReference type="RefSeq" id="XP_016250392.1">
    <property type="nucleotide sequence ID" value="XM_016392873.1"/>
</dbReference>
<reference evidence="3 4" key="1">
    <citation type="submission" date="2015-01" db="EMBL/GenBank/DDBJ databases">
        <title>The Genome Sequence of Cladophialophora immunda CBS83496.</title>
        <authorList>
            <consortium name="The Broad Institute Genomics Platform"/>
            <person name="Cuomo C."/>
            <person name="de Hoog S."/>
            <person name="Gorbushina A."/>
            <person name="Stielow B."/>
            <person name="Teixiera M."/>
            <person name="Abouelleil A."/>
            <person name="Chapman S.B."/>
            <person name="Priest M."/>
            <person name="Young S.K."/>
            <person name="Wortman J."/>
            <person name="Nusbaum C."/>
            <person name="Birren B."/>
        </authorList>
    </citation>
    <scope>NUCLEOTIDE SEQUENCE [LARGE SCALE GENOMIC DNA]</scope>
    <source>
        <strain evidence="3 4">CBS 83496</strain>
    </source>
</reference>
<evidence type="ECO:0000313" key="3">
    <source>
        <dbReference type="EMBL" id="KIW30176.1"/>
    </source>
</evidence>
<name>A0A0D1ZQ88_9EURO</name>